<reference evidence="2 3" key="1">
    <citation type="submission" date="2019-05" db="EMBL/GenBank/DDBJ databases">
        <authorList>
            <person name="Farhan Ul Haque M."/>
        </authorList>
    </citation>
    <scope>NUCLEOTIDE SEQUENCE [LARGE SCALE GENOMIC DNA]</scope>
    <source>
        <strain evidence="2">2</strain>
    </source>
</reference>
<comment type="caution">
    <text evidence="2">The sequence shown here is derived from an EMBL/GenBank/DDBJ whole genome shotgun (WGS) entry which is preliminary data.</text>
</comment>
<proteinExistence type="predicted"/>
<dbReference type="RefSeq" id="WP_174513682.1">
    <property type="nucleotide sequence ID" value="NZ_CABFMQ020000120.1"/>
</dbReference>
<dbReference type="AlphaFoldDB" id="A0A8B6MAT4"/>
<gene>
    <name evidence="2" type="ORF">MPC4_60091</name>
</gene>
<keyword evidence="3" id="KW-1185">Reference proteome</keyword>
<dbReference type="Proteomes" id="UP000485880">
    <property type="component" value="Unassembled WGS sequence"/>
</dbReference>
<feature type="region of interest" description="Disordered" evidence="1">
    <location>
        <begin position="67"/>
        <end position="91"/>
    </location>
</feature>
<name>A0A8B6MAT4_METTU</name>
<accession>A0A8B6MAT4</accession>
<dbReference type="EMBL" id="CABFMQ020000120">
    <property type="protein sequence ID" value="VTZ52002.1"/>
    <property type="molecule type" value="Genomic_DNA"/>
</dbReference>
<evidence type="ECO:0000313" key="3">
    <source>
        <dbReference type="Proteomes" id="UP000485880"/>
    </source>
</evidence>
<feature type="region of interest" description="Disordered" evidence="1">
    <location>
        <begin position="161"/>
        <end position="181"/>
    </location>
</feature>
<evidence type="ECO:0000256" key="1">
    <source>
        <dbReference type="SAM" id="MobiDB-lite"/>
    </source>
</evidence>
<sequence length="205" mass="21414">MPSYLFVVGLGLTDGVLYQAAMAGGSGEAYLSTSTSAVFGKLGLPFAVALDAGSLVYGVSAGQDAQIGSSESTNGSIDTSGAASDTPLGDAAIPDFSQQVQSAFDWRSHVQTPGIALRLEGGDRQRQLEKTLKNRLASLGPGAFRDAIATVRADRVNRVWSLGSSPAGSPHRQQSRGRTRPRSVCAACLQINRHGCTPGRHERAQ</sequence>
<protein>
    <submittedName>
        <fullName evidence="2">Uncharacterized protein</fullName>
    </submittedName>
</protein>
<evidence type="ECO:0000313" key="2">
    <source>
        <dbReference type="EMBL" id="VTZ52002.1"/>
    </source>
</evidence>
<organism evidence="2 3">
    <name type="scientific">Methylocella tundrae</name>
    <dbReference type="NCBI Taxonomy" id="227605"/>
    <lineage>
        <taxon>Bacteria</taxon>
        <taxon>Pseudomonadati</taxon>
        <taxon>Pseudomonadota</taxon>
        <taxon>Alphaproteobacteria</taxon>
        <taxon>Hyphomicrobiales</taxon>
        <taxon>Beijerinckiaceae</taxon>
        <taxon>Methylocella</taxon>
    </lineage>
</organism>
<feature type="compositionally biased region" description="Polar residues" evidence="1">
    <location>
        <begin position="67"/>
        <end position="83"/>
    </location>
</feature>